<evidence type="ECO:0000256" key="1">
    <source>
        <dbReference type="SAM" id="Coils"/>
    </source>
</evidence>
<dbReference type="HOGENOM" id="CLU_363999_0_0_7"/>
<dbReference type="InterPro" id="IPR036457">
    <property type="entry name" value="PPM-type-like_dom_sf"/>
</dbReference>
<evidence type="ECO:0000313" key="3">
    <source>
        <dbReference type="EMBL" id="CCB79755.1"/>
    </source>
</evidence>
<accession>F8KSI6</accession>
<keyword evidence="4" id="KW-1185">Reference proteome</keyword>
<dbReference type="eggNOG" id="COG0631">
    <property type="taxonomic scope" value="Bacteria"/>
</dbReference>
<dbReference type="Proteomes" id="UP000008387">
    <property type="component" value="Chromosome"/>
</dbReference>
<dbReference type="AlphaFoldDB" id="F8KSI6"/>
<dbReference type="SUPFAM" id="SSF81606">
    <property type="entry name" value="PP2C-like"/>
    <property type="match status" value="1"/>
</dbReference>
<evidence type="ECO:0000259" key="2">
    <source>
        <dbReference type="Pfam" id="PF13672"/>
    </source>
</evidence>
<organism evidence="3 4">
    <name type="scientific">Helicobacter bizzozeronii (strain CIII-1)</name>
    <dbReference type="NCBI Taxonomy" id="1002804"/>
    <lineage>
        <taxon>Bacteria</taxon>
        <taxon>Pseudomonadati</taxon>
        <taxon>Campylobacterota</taxon>
        <taxon>Epsilonproteobacteria</taxon>
        <taxon>Campylobacterales</taxon>
        <taxon>Helicobacteraceae</taxon>
        <taxon>Helicobacter</taxon>
    </lineage>
</organism>
<feature type="coiled-coil region" evidence="1">
    <location>
        <begin position="368"/>
        <end position="438"/>
    </location>
</feature>
<feature type="domain" description="PPM-type phosphatase" evidence="2">
    <location>
        <begin position="23"/>
        <end position="111"/>
    </location>
</feature>
<protein>
    <recommendedName>
        <fullName evidence="2">PPM-type phosphatase domain-containing protein</fullName>
    </recommendedName>
</protein>
<name>F8KSI6_HELBC</name>
<dbReference type="Pfam" id="PF13672">
    <property type="entry name" value="PP2C_2"/>
    <property type="match status" value="2"/>
</dbReference>
<dbReference type="KEGG" id="hbi:HBZC1_07690"/>
<feature type="domain" description="PPM-type phosphatase" evidence="2">
    <location>
        <begin position="626"/>
        <end position="793"/>
    </location>
</feature>
<dbReference type="InterPro" id="IPR001932">
    <property type="entry name" value="PPM-type_phosphatase-like_dom"/>
</dbReference>
<dbReference type="EMBL" id="FR871757">
    <property type="protein sequence ID" value="CCB79755.1"/>
    <property type="molecule type" value="Genomic_DNA"/>
</dbReference>
<proteinExistence type="predicted"/>
<evidence type="ECO:0000313" key="4">
    <source>
        <dbReference type="Proteomes" id="UP000008387"/>
    </source>
</evidence>
<gene>
    <name evidence="3" type="ordered locus">HBZC1_07690</name>
</gene>
<dbReference type="Gene3D" id="3.60.40.10">
    <property type="entry name" value="PPM-type phosphatase domain"/>
    <property type="match status" value="1"/>
</dbReference>
<sequence>MSENWHTIGHAVRGRGHELEDPPIPCQDKINPSEPTTYNSSEVAIIALADGAGSAKFSHLGAEETLRVVTQDLRENFTRYTHMAHPREVSSAILGRVLQTLQEVSIQKTNALQRDKSDIEGIFQAILEEVQAIQNWQAEHHLPLVGALQTLQERTHQDHKRRKQVAQQPIQQALAGMGDKIKTLQRAFQGEAYQLDFNPLKDTLEKLEEEIKRAHLALFSEESFKELFKQIAPIEKQYYTIKDKVDKATEKAKGKRKKWFKDPSWWLGLVGWGSDTQGESERVLNTLENTPLSKPSSTPLTMPSKALKDYNSEQIQRAIANHKNTLKQQIVRCFGSYESFLDKVERVDFKGWDEESLDSLSIIVKSRHKKLRRHLEEIRAQIQQANKTTQAYKSDLLNEIHTKEQERTRLKRQFGDLKRDVSHLEENLNERLDKLQTKLDSSSAPYEFSTLQAILFATQKENLQKDFKLYEGYAAQSKQLNLDLKALSLSLPGQVSSPRTFSGLKDGLEKYREKSNNPQPLQSAPTKEILIAPKYNALLDHIKTLETQARDFQSMQEDQKRLDAFQSEVTTLERTLKQCLDSLGVCCADLQACVQQLQIQTLWRTEDLRAFHKLPLNTCMQELDEVLVGEKQLIERFKREWGQSVSHAPHLKITLQDKIQKLQEVIQNKACNLHDLASTLLVVAIKDDAFLLLHLGDGICGVLKGRELKVASHPDNGEFSNETIFTTSKDAALSAKVFKGKLSDKNFTGFVLMSDGAGESFYKNKERTLVTMLQDYMNVARAPGMRDQVQDSLKTLLKTQVKEKTTDDCSVIMLVKESVEPLSETERKLQAKISKNPPSR</sequence>
<dbReference type="STRING" id="1002804.HBZC1_07690"/>
<reference evidence="3 4" key="1">
    <citation type="journal article" date="2011" name="J. Bacteriol.">
        <title>Genome sequence of Helicobacter bizzozeronii strain CIII-1, an isolate from human gastric mucosa.</title>
        <authorList>
            <person name="Schott T."/>
            <person name="Rossi M."/>
            <person name="Hanninen M.L."/>
        </authorList>
    </citation>
    <scope>NUCLEOTIDE SEQUENCE [LARGE SCALE GENOMIC DNA]</scope>
    <source>
        <strain evidence="3 4">CIII-1</strain>
    </source>
</reference>
<dbReference type="RefSeq" id="WP_013890219.1">
    <property type="nucleotide sequence ID" value="NC_015674.1"/>
</dbReference>
<keyword evidence="1" id="KW-0175">Coiled coil</keyword>